<gene>
    <name evidence="1" type="ORF">HEPPS_04390</name>
</gene>
<evidence type="ECO:0000313" key="2">
    <source>
        <dbReference type="Proteomes" id="UP000242141"/>
    </source>
</evidence>
<dbReference type="AlphaFoldDB" id="A0A0G7ZM01"/>
<sequence length="255" mass="31473">MNKNNYYDQIIFDIKDFINKKEYDKASKIIEDELNMPYIPLDFEDKLFNIKKNLSSKFSDDRNKKYNSISIVWYFDFLRNEKIDFFEKFEIIKNFDSFNLRNNFLILKKIFFDKKINDLLKLKLLLIIKRQEIKKDIDILFSDGKKENFNLEKIEDFYLNKNFLEDLNLIEIFLFKDPVIKNFSFLILEIFYIFELRKKNIWNKEKNLFYLKSMYISAIFFQNQNLQNLIKKQILDYESFILEIRNFFINFNLKK</sequence>
<reference evidence="2" key="1">
    <citation type="submission" date="2015-05" db="EMBL/GenBank/DDBJ databases">
        <authorList>
            <person name="Collingro A."/>
        </authorList>
    </citation>
    <scope>NUCLEOTIDE SEQUENCE [LARGE SCALE GENOMIC DNA]</scope>
    <source>
        <strain evidence="2">Ps</strain>
    </source>
</reference>
<keyword evidence="2" id="KW-1185">Reference proteome</keyword>
<accession>A0A0G7ZM01</accession>
<dbReference type="EMBL" id="CWGI01000001">
    <property type="protein sequence ID" value="CRX37212.1"/>
    <property type="molecule type" value="Genomic_DNA"/>
</dbReference>
<organism evidence="1 2">
    <name type="scientific">Candidatus Hepatoplasma crinochetorum</name>
    <dbReference type="NCBI Taxonomy" id="295596"/>
    <lineage>
        <taxon>Bacteria</taxon>
        <taxon>Bacillati</taxon>
        <taxon>Mycoplasmatota</taxon>
        <taxon>Mollicutes</taxon>
        <taxon>Candidatus Hepatoplasmataceae</taxon>
        <taxon>Candidatus Hepatoplasma</taxon>
    </lineage>
</organism>
<evidence type="ECO:0000313" key="1">
    <source>
        <dbReference type="EMBL" id="CRX37212.1"/>
    </source>
</evidence>
<proteinExistence type="predicted"/>
<protein>
    <submittedName>
        <fullName evidence="1">Uncharacterized protein</fullName>
    </submittedName>
</protein>
<dbReference type="Proteomes" id="UP000242141">
    <property type="component" value="Unassembled WGS sequence"/>
</dbReference>
<dbReference type="InterPro" id="IPR024503">
    <property type="entry name" value="DUF3196"/>
</dbReference>
<name>A0A0G7ZM01_9MOLU</name>
<dbReference type="Pfam" id="PF11428">
    <property type="entry name" value="DUF3196"/>
    <property type="match status" value="1"/>
</dbReference>
<dbReference type="SUPFAM" id="SSF116965">
    <property type="entry name" value="Hypothetical protein MPN330"/>
    <property type="match status" value="1"/>
</dbReference>